<feature type="domain" description="Helicase ATP-binding" evidence="5">
    <location>
        <begin position="23"/>
        <end position="191"/>
    </location>
</feature>
<accession>A0ABT4CD56</accession>
<dbReference type="InterPro" id="IPR024590">
    <property type="entry name" value="HrpA_C"/>
</dbReference>
<dbReference type="Gene3D" id="3.40.50.300">
    <property type="entry name" value="P-loop containing nucleotide triphosphate hydrolases"/>
    <property type="match status" value="2"/>
</dbReference>
<dbReference type="Pfam" id="PF00271">
    <property type="entry name" value="Helicase_C"/>
    <property type="match status" value="1"/>
</dbReference>
<dbReference type="SMART" id="SM00847">
    <property type="entry name" value="HA2"/>
    <property type="match status" value="1"/>
</dbReference>
<dbReference type="InterPro" id="IPR011709">
    <property type="entry name" value="DEAD-box_helicase_OB_fold"/>
</dbReference>
<organism evidence="7 8">
    <name type="scientific">Nocardioides pini</name>
    <dbReference type="NCBI Taxonomy" id="2975053"/>
    <lineage>
        <taxon>Bacteria</taxon>
        <taxon>Bacillati</taxon>
        <taxon>Actinomycetota</taxon>
        <taxon>Actinomycetes</taxon>
        <taxon>Propionibacteriales</taxon>
        <taxon>Nocardioidaceae</taxon>
        <taxon>Nocardioides</taxon>
    </lineage>
</organism>
<evidence type="ECO:0000259" key="6">
    <source>
        <dbReference type="PROSITE" id="PS51194"/>
    </source>
</evidence>
<evidence type="ECO:0000256" key="4">
    <source>
        <dbReference type="ARBA" id="ARBA00022840"/>
    </source>
</evidence>
<evidence type="ECO:0000256" key="2">
    <source>
        <dbReference type="ARBA" id="ARBA00022801"/>
    </source>
</evidence>
<dbReference type="PROSITE" id="PS51194">
    <property type="entry name" value="HELICASE_CTER"/>
    <property type="match status" value="1"/>
</dbReference>
<dbReference type="InterPro" id="IPR027417">
    <property type="entry name" value="P-loop_NTPase"/>
</dbReference>
<dbReference type="NCBIfam" id="TIGR01967">
    <property type="entry name" value="DEAH_box_HrpA"/>
    <property type="match status" value="1"/>
</dbReference>
<dbReference type="Pfam" id="PF11898">
    <property type="entry name" value="DUF3418"/>
    <property type="match status" value="1"/>
</dbReference>
<dbReference type="GO" id="GO:0016787">
    <property type="term" value="F:hydrolase activity"/>
    <property type="evidence" value="ECO:0007669"/>
    <property type="project" value="UniProtKB-KW"/>
</dbReference>
<keyword evidence="2 7" id="KW-0378">Hydrolase</keyword>
<name>A0ABT4CD56_9ACTN</name>
<dbReference type="Gene3D" id="1.20.120.1080">
    <property type="match status" value="1"/>
</dbReference>
<evidence type="ECO:0000256" key="3">
    <source>
        <dbReference type="ARBA" id="ARBA00022806"/>
    </source>
</evidence>
<dbReference type="SMART" id="SM00382">
    <property type="entry name" value="AAA"/>
    <property type="match status" value="1"/>
</dbReference>
<dbReference type="SUPFAM" id="SSF52540">
    <property type="entry name" value="P-loop containing nucleoside triphosphate hydrolases"/>
    <property type="match status" value="1"/>
</dbReference>
<protein>
    <submittedName>
        <fullName evidence="7">ATP-dependent RNA helicase HrpA</fullName>
        <ecNumber evidence="7">3.6.4.13</ecNumber>
    </submittedName>
</protein>
<keyword evidence="1" id="KW-0547">Nucleotide-binding</keyword>
<dbReference type="PANTHER" id="PTHR18934:SF99">
    <property type="entry name" value="ATP-DEPENDENT RNA HELICASE DHX37-RELATED"/>
    <property type="match status" value="1"/>
</dbReference>
<dbReference type="InterPro" id="IPR007502">
    <property type="entry name" value="Helicase-assoc_dom"/>
</dbReference>
<reference evidence="7" key="1">
    <citation type="submission" date="2022-08" db="EMBL/GenBank/DDBJ databases">
        <title>Genome sequencing of Nocardioides sp. STR2.</title>
        <authorList>
            <person name="So Y."/>
        </authorList>
    </citation>
    <scope>NUCLEOTIDE SEQUENCE</scope>
    <source>
        <strain evidence="7">STR2</strain>
    </source>
</reference>
<evidence type="ECO:0000259" key="5">
    <source>
        <dbReference type="PROSITE" id="PS51192"/>
    </source>
</evidence>
<dbReference type="GO" id="GO:0003724">
    <property type="term" value="F:RNA helicase activity"/>
    <property type="evidence" value="ECO:0007669"/>
    <property type="project" value="UniProtKB-EC"/>
</dbReference>
<feature type="domain" description="Helicase C-terminal" evidence="6">
    <location>
        <begin position="220"/>
        <end position="392"/>
    </location>
</feature>
<dbReference type="EC" id="3.6.4.13" evidence="7"/>
<dbReference type="CDD" id="cd18791">
    <property type="entry name" value="SF2_C_RHA"/>
    <property type="match status" value="1"/>
</dbReference>
<sequence length="1281" mass="143459">MAPVVKITYPAELPVSARRDDIAAAIRDHQVVIVAGETGSGKTTQLPKICLELGRGRGRADGGGLIGHTQPRRIAARSVAERIAEELGTELGDVVGYQVRFTDRTSRASRIKLMTDGILLAELQRDRDLRKYDTIIIDEAHERSLNIDFLLGYLRRLLPRRPDLKVIITSATIDVERFAAHFRAPVVEVSGRTYPVEVRYRPLLELPEEDEEGEPVQRDQTEAILDAVRELSAEGPGDVLVFLPGEREIRDTADAFDALKSDRLEIVPLYSRLSAADQHKVFSSHPSTVRRVVLATNVAETSLTVPGIRYVVDTGVARISRYSVRTKVQRLPIEPISQASANQRSGRCGRVSEGIAIRLYSEEDFEARPEFTDPEILRTNLASVILQMASLRLGDIARFPFVEPPDRRNVKAGTDLLEELGAVTVADARPRLTDVGRRLARLPIDPRLGRMILEAERLGCLRDVLVIAAALSIQDPRERPEEQRAQADQLHARFKHDSSDFLTWLNLWRHVKQQQRELSSSAFRRMCRREHLNYMRIREWQDYESQLRQVCKELKLGLDTRGSSLTAHSTTGKGEGGAAYDEDGIHQALLSGLLSHIGALEEREKGKPGERRPMREYLGARNARFAVFPGSVLKGRNPDFLMSAELVETSRLWARQNAAIKPEWAERLGAHLVKRTYSEPHWSRKRAAVMARERVTLYGVPLVADRLVQYGRIDAPLARELFIRHALVQREWDSRHRFLAENTRLLEEAEELEHRARRRDIVVDEETLFEFYDARVGADVVSGQHFDQWWKRARQKKPDLLTFDPDMLTHDTAGEVRANDFPTQWHDSDEAGLTFPISYHFEPGAADDGLTIDVPVATLNRIEADDFSWLVPGLREELVTELIRSLPKNFRVAMVPAPNTAREFLDATPPGAEPLLDALERFARSTRSLVIPREAWDWSKVSAHLRPTYRVVTEEGAEAGRGKDLDALKEPLRPTFEQAMADVASDSGVTATGQRAWTFGTVDESFVQRRAGHEVRGFPALVDEGATVGLQVLATADEAAAHHRLGVRRLVLLALGPADPVDDVLAAAGLDRHGQAKLALVGSPYPSVADLLDDVRAGIVGEVVDQHPTVRDEAAYDAVVAASREAVATGLAPAVHDVMRVLEAWRTTDRAISGRADLMTLPALTDMRAQVGRLMATGFVGEAGVRRLRDYPRYLAAVTHRRERLDGQVVRDRQLMDQLAGLQEAWLHAVAALPDGQPMPQHLRDARWLLEEYRVSLFAQQLGTREKVSDQRIRKVMARTG</sequence>
<dbReference type="Pfam" id="PF00270">
    <property type="entry name" value="DEAD"/>
    <property type="match status" value="1"/>
</dbReference>
<dbReference type="InterPro" id="IPR003593">
    <property type="entry name" value="AAA+_ATPase"/>
</dbReference>
<dbReference type="Pfam" id="PF07717">
    <property type="entry name" value="OB_NTP_bind"/>
    <property type="match status" value="1"/>
</dbReference>
<proteinExistence type="predicted"/>
<gene>
    <name evidence="7" type="primary">hrpA</name>
    <name evidence="7" type="ORF">NYO98_11525</name>
</gene>
<dbReference type="NCBIfam" id="NF008348">
    <property type="entry name" value="PRK11131.1"/>
    <property type="match status" value="1"/>
</dbReference>
<dbReference type="SMART" id="SM00490">
    <property type="entry name" value="HELICc"/>
    <property type="match status" value="1"/>
</dbReference>
<keyword evidence="8" id="KW-1185">Reference proteome</keyword>
<dbReference type="EMBL" id="JAPPUX010000003">
    <property type="protein sequence ID" value="MCY4726908.1"/>
    <property type="molecule type" value="Genomic_DNA"/>
</dbReference>
<comment type="caution">
    <text evidence="7">The sequence shown here is derived from an EMBL/GenBank/DDBJ whole genome shotgun (WGS) entry which is preliminary data.</text>
</comment>
<dbReference type="InterPro" id="IPR011545">
    <property type="entry name" value="DEAD/DEAH_box_helicase_dom"/>
</dbReference>
<dbReference type="InterPro" id="IPR014001">
    <property type="entry name" value="Helicase_ATP-bd"/>
</dbReference>
<evidence type="ECO:0000313" key="8">
    <source>
        <dbReference type="Proteomes" id="UP001074726"/>
    </source>
</evidence>
<dbReference type="InterPro" id="IPR001650">
    <property type="entry name" value="Helicase_C-like"/>
</dbReference>
<dbReference type="RefSeq" id="WP_268111837.1">
    <property type="nucleotide sequence ID" value="NZ_JAPPUX010000003.1"/>
</dbReference>
<keyword evidence="3 7" id="KW-0347">Helicase</keyword>
<evidence type="ECO:0000313" key="7">
    <source>
        <dbReference type="EMBL" id="MCY4726908.1"/>
    </source>
</evidence>
<dbReference type="SMART" id="SM00487">
    <property type="entry name" value="DEXDc"/>
    <property type="match status" value="1"/>
</dbReference>
<dbReference type="Pfam" id="PF21010">
    <property type="entry name" value="HA2_C"/>
    <property type="match status" value="1"/>
</dbReference>
<dbReference type="Proteomes" id="UP001074726">
    <property type="component" value="Unassembled WGS sequence"/>
</dbReference>
<dbReference type="PROSITE" id="PS51192">
    <property type="entry name" value="HELICASE_ATP_BIND_1"/>
    <property type="match status" value="1"/>
</dbReference>
<dbReference type="InterPro" id="IPR010222">
    <property type="entry name" value="RNA_helicase_HrpA"/>
</dbReference>
<keyword evidence="4" id="KW-0067">ATP-binding</keyword>
<evidence type="ECO:0000256" key="1">
    <source>
        <dbReference type="ARBA" id="ARBA00022741"/>
    </source>
</evidence>
<dbReference type="PANTHER" id="PTHR18934">
    <property type="entry name" value="ATP-DEPENDENT RNA HELICASE"/>
    <property type="match status" value="1"/>
</dbReference>